<evidence type="ECO:0000313" key="2">
    <source>
        <dbReference type="Proteomes" id="UP001628193"/>
    </source>
</evidence>
<dbReference type="NCBIfam" id="TIGR00678">
    <property type="entry name" value="holB"/>
    <property type="match status" value="1"/>
</dbReference>
<comment type="caution">
    <text evidence="1">The sequence shown here is derived from an EMBL/GenBank/DDBJ whole genome shotgun (WGS) entry which is preliminary data.</text>
</comment>
<dbReference type="SUPFAM" id="SSF52540">
    <property type="entry name" value="P-loop containing nucleoside triphosphate hydrolases"/>
    <property type="match status" value="1"/>
</dbReference>
<protein>
    <recommendedName>
        <fullName evidence="3">DNA polymerase III subunit delta</fullName>
    </recommendedName>
</protein>
<evidence type="ECO:0000313" key="1">
    <source>
        <dbReference type="EMBL" id="GAB0057249.1"/>
    </source>
</evidence>
<dbReference type="Proteomes" id="UP001628193">
    <property type="component" value="Unassembled WGS sequence"/>
</dbReference>
<name>A0ABQ0C8P5_9PROT</name>
<dbReference type="InterPro" id="IPR004622">
    <property type="entry name" value="DNA_pol_HolB"/>
</dbReference>
<dbReference type="Pfam" id="PF13177">
    <property type="entry name" value="DNA_pol3_delta2"/>
    <property type="match status" value="1"/>
</dbReference>
<accession>A0ABQ0C8P5</accession>
<dbReference type="Gene3D" id="3.40.50.300">
    <property type="entry name" value="P-loop containing nucleotide triphosphate hydrolases"/>
    <property type="match status" value="1"/>
</dbReference>
<keyword evidence="2" id="KW-1185">Reference proteome</keyword>
<sequence length="324" mass="35642">MTESVFSTIVGHDAIVARLRHALEMGRPGHAWLFHGPGGVGKRTLALAWIQSLFCPTPIRETSGVSGCGRCLTCRKCAEGHHPDLRILEVEENKSRISVDQVRDLTRFIAFTPLEAAWKAAIIDDAAWMNEAAANALLKTLEEPPSGSLLILVTERPGALLPTIRSRCLKERFAFLDDASLTRLLERLAPESDPGARQAAIGLAGGSVGVALRWCDAGMLEGRQRLFCDLDALGGRSLADLIESARVWSESERFALVPELLETWCAERIHQEVADGRAGEVERWLETVSAVTSLLRDCRTINLNPRLTLESIFIRLARMRGVAF</sequence>
<proteinExistence type="predicted"/>
<dbReference type="InterPro" id="IPR027417">
    <property type="entry name" value="P-loop_NTPase"/>
</dbReference>
<reference evidence="1 2" key="1">
    <citation type="submission" date="2024-09" db="EMBL/GenBank/DDBJ databases">
        <title>Draft genome sequence of Candidatus Magnetaquicoccaceae bacterium FCR-1.</title>
        <authorList>
            <person name="Shimoshige H."/>
            <person name="Shimamura S."/>
            <person name="Taoka A."/>
            <person name="Kobayashi H."/>
            <person name="Maekawa T."/>
        </authorList>
    </citation>
    <scope>NUCLEOTIDE SEQUENCE [LARGE SCALE GENOMIC DNA]</scope>
    <source>
        <strain evidence="1 2">FCR-1</strain>
    </source>
</reference>
<organism evidence="1 2">
    <name type="scientific">Candidatus Magnetaquiglobus chichijimensis</name>
    <dbReference type="NCBI Taxonomy" id="3141448"/>
    <lineage>
        <taxon>Bacteria</taxon>
        <taxon>Pseudomonadati</taxon>
        <taxon>Pseudomonadota</taxon>
        <taxon>Magnetococcia</taxon>
        <taxon>Magnetococcales</taxon>
        <taxon>Candidatus Magnetaquicoccaceae</taxon>
        <taxon>Candidatus Magnetaquiglobus</taxon>
    </lineage>
</organism>
<dbReference type="PANTHER" id="PTHR11669">
    <property type="entry name" value="REPLICATION FACTOR C / DNA POLYMERASE III GAMMA-TAU SUBUNIT"/>
    <property type="match status" value="1"/>
</dbReference>
<dbReference type="InterPro" id="IPR050238">
    <property type="entry name" value="DNA_Rep/Repair_Clamp_Loader"/>
</dbReference>
<evidence type="ECO:0008006" key="3">
    <source>
        <dbReference type="Google" id="ProtNLM"/>
    </source>
</evidence>
<dbReference type="RefSeq" id="WP_420904948.1">
    <property type="nucleotide sequence ID" value="NZ_BAAFGK010000004.1"/>
</dbReference>
<dbReference type="EMBL" id="BAAFGK010000004">
    <property type="protein sequence ID" value="GAB0057249.1"/>
    <property type="molecule type" value="Genomic_DNA"/>
</dbReference>
<dbReference type="PANTHER" id="PTHR11669:SF8">
    <property type="entry name" value="DNA POLYMERASE III SUBUNIT DELTA"/>
    <property type="match status" value="1"/>
</dbReference>
<gene>
    <name evidence="1" type="ORF">SIID45300_01573</name>
</gene>